<gene>
    <name evidence="7" type="ORF">GSONMT00014530001</name>
</gene>
<dbReference type="PANTHER" id="PTHR13723:SF147">
    <property type="entry name" value="ADAMTS-LIKE PROTEIN 2"/>
    <property type="match status" value="1"/>
</dbReference>
<reference evidence="7" key="2">
    <citation type="submission" date="2014-03" db="EMBL/GenBank/DDBJ databases">
        <authorList>
            <person name="Genoscope - CEA"/>
        </authorList>
    </citation>
    <scope>NUCLEOTIDE SEQUENCE</scope>
</reference>
<keyword evidence="4" id="KW-0677">Repeat</keyword>
<dbReference type="PaxDb" id="8022-A0A060X2T7"/>
<comment type="subcellular location">
    <subcellularLocation>
        <location evidence="1">Secreted</location>
    </subcellularLocation>
</comment>
<dbReference type="InterPro" id="IPR050439">
    <property type="entry name" value="ADAMTS_ADAMTS-like"/>
</dbReference>
<dbReference type="Pfam" id="PF19030">
    <property type="entry name" value="TSP1_ADAMTS"/>
    <property type="match status" value="3"/>
</dbReference>
<organism evidence="7 8">
    <name type="scientific">Oncorhynchus mykiss</name>
    <name type="common">Rainbow trout</name>
    <name type="synonym">Salmo gairdneri</name>
    <dbReference type="NCBI Taxonomy" id="8022"/>
    <lineage>
        <taxon>Eukaryota</taxon>
        <taxon>Metazoa</taxon>
        <taxon>Chordata</taxon>
        <taxon>Craniata</taxon>
        <taxon>Vertebrata</taxon>
        <taxon>Euteleostomi</taxon>
        <taxon>Actinopterygii</taxon>
        <taxon>Neopterygii</taxon>
        <taxon>Teleostei</taxon>
        <taxon>Protacanthopterygii</taxon>
        <taxon>Salmoniformes</taxon>
        <taxon>Salmonidae</taxon>
        <taxon>Salmoninae</taxon>
        <taxon>Oncorhynchus</taxon>
    </lineage>
</organism>
<dbReference type="GO" id="GO:0031012">
    <property type="term" value="C:extracellular matrix"/>
    <property type="evidence" value="ECO:0007669"/>
    <property type="project" value="TreeGrafter"/>
</dbReference>
<dbReference type="EMBL" id="FR904754">
    <property type="protein sequence ID" value="CDQ71175.1"/>
    <property type="molecule type" value="Genomic_DNA"/>
</dbReference>
<dbReference type="FunFam" id="2.20.100.10:FF:000005">
    <property type="entry name" value="ADAM metallopeptidase with thrombospondin type 1 motif 9"/>
    <property type="match status" value="2"/>
</dbReference>
<dbReference type="Gene3D" id="2.60.120.830">
    <property type="match status" value="1"/>
</dbReference>
<feature type="domain" description="PLAC" evidence="6">
    <location>
        <begin position="663"/>
        <end position="701"/>
    </location>
</feature>
<dbReference type="PANTHER" id="PTHR13723">
    <property type="entry name" value="ADAMTS A DISINTEGRIN AND METALLOPROTEASE WITH THROMBOSPONDIN MOTIFS PROTEASE"/>
    <property type="match status" value="1"/>
</dbReference>
<dbReference type="InterPro" id="IPR000884">
    <property type="entry name" value="TSP1_rpt"/>
</dbReference>
<dbReference type="GO" id="GO:0005576">
    <property type="term" value="C:extracellular region"/>
    <property type="evidence" value="ECO:0007669"/>
    <property type="project" value="UniProtKB-SubCell"/>
</dbReference>
<keyword evidence="2" id="KW-0964">Secreted</keyword>
<proteinExistence type="predicted"/>
<feature type="compositionally biased region" description="Low complexity" evidence="5">
    <location>
        <begin position="187"/>
        <end position="196"/>
    </location>
</feature>
<dbReference type="PROSITE" id="PS50900">
    <property type="entry name" value="PLAC"/>
    <property type="match status" value="1"/>
</dbReference>
<protein>
    <recommendedName>
        <fullName evidence="6">PLAC domain-containing protein</fullName>
    </recommendedName>
</protein>
<evidence type="ECO:0000313" key="8">
    <source>
        <dbReference type="Proteomes" id="UP000193380"/>
    </source>
</evidence>
<sequence length="703" mass="78380">MFRLFSCSHHNVSCLQGYSFITSIPEGSWDIQIIERKKSADVLAVTDQAGNFFFNGNYKVDSPQNFHAAGTVFKYRRPMDVYETGIEYIVAKGPIDQAINVLVWNQNGRIPYITYEYTVLRESLSPVPQPPVYTGPDSTAPGVSVEMGSMVAPNGSTIRLSPTLIISLSFHAILVIPTDGNSSHTGSVAVPAPAASRPLEEGPDSENLIWRVLLGKQIGPDELLTNISTNQLLTEGEGVFSLEVDYSSVEQGGQFPLNSSLGEFSLGALRNDTGDLLFPNRTLLTGMRSNNRTNRTRTNQRFLQKNFKLSPADMYRWKLSSQEPCSSTCSIGVSKSFAMCVRYDGAEVNDMHCDTMTRPEPVHDFCIGRECQPRYAPEYNTLRKYLKDCLPGFQFRLVRCWKMLSPGLDSSVYSDLCTLAELERPLERRACKSPTCGPQWEVAEWTECPAKCGRRAQVTREVRCSDETKSCDPLTRPLNTKNCTGPPCERQWTVSEWGPCSGSCGQGKMVRHVYCKTPEGRVVPESQCSPENKPLAIHPCGEKDCAPHWLTQDWESCNTTCGRGVKWRIVQCAGITAGKFQTHDDEACGASKRPEDENTCFERPCFKWYTTPWSECTKTCGVGVRMRDVKCYQGREIVRGCDPLTKPVAKQTCALQPCPTEPPDESCQDRPTTNCSLALKVNLCSHWYYSKACCHSCRAQHAS</sequence>
<dbReference type="AlphaFoldDB" id="A0A060X2T7"/>
<reference evidence="7" key="1">
    <citation type="journal article" date="2014" name="Nat. Commun.">
        <title>The rainbow trout genome provides novel insights into evolution after whole-genome duplication in vertebrates.</title>
        <authorList>
            <person name="Berthelot C."/>
            <person name="Brunet F."/>
            <person name="Chalopin D."/>
            <person name="Juanchich A."/>
            <person name="Bernard M."/>
            <person name="Noel B."/>
            <person name="Bento P."/>
            <person name="Da Silva C."/>
            <person name="Labadie K."/>
            <person name="Alberti A."/>
            <person name="Aury J.M."/>
            <person name="Louis A."/>
            <person name="Dehais P."/>
            <person name="Bardou P."/>
            <person name="Montfort J."/>
            <person name="Klopp C."/>
            <person name="Cabau C."/>
            <person name="Gaspin C."/>
            <person name="Thorgaard G.H."/>
            <person name="Boussaha M."/>
            <person name="Quillet E."/>
            <person name="Guyomard R."/>
            <person name="Galiana D."/>
            <person name="Bobe J."/>
            <person name="Volff J.N."/>
            <person name="Genet C."/>
            <person name="Wincker P."/>
            <person name="Jaillon O."/>
            <person name="Roest Crollius H."/>
            <person name="Guiguen Y."/>
        </authorList>
    </citation>
    <scope>NUCLEOTIDE SEQUENCE [LARGE SCALE GENOMIC DNA]</scope>
</reference>
<keyword evidence="3" id="KW-0732">Signal</keyword>
<evidence type="ECO:0000256" key="2">
    <source>
        <dbReference type="ARBA" id="ARBA00022525"/>
    </source>
</evidence>
<evidence type="ECO:0000256" key="3">
    <source>
        <dbReference type="ARBA" id="ARBA00022729"/>
    </source>
</evidence>
<dbReference type="Pfam" id="PF08686">
    <property type="entry name" value="PLAC"/>
    <property type="match status" value="1"/>
</dbReference>
<name>A0A060X2T7_ONCMY</name>
<evidence type="ECO:0000256" key="4">
    <source>
        <dbReference type="ARBA" id="ARBA00022737"/>
    </source>
</evidence>
<evidence type="ECO:0000256" key="1">
    <source>
        <dbReference type="ARBA" id="ARBA00004613"/>
    </source>
</evidence>
<evidence type="ECO:0000313" key="7">
    <source>
        <dbReference type="EMBL" id="CDQ71175.1"/>
    </source>
</evidence>
<dbReference type="STRING" id="8022.A0A060X2T7"/>
<evidence type="ECO:0000259" key="6">
    <source>
        <dbReference type="PROSITE" id="PS50900"/>
    </source>
</evidence>
<dbReference type="Gene3D" id="2.20.100.10">
    <property type="entry name" value="Thrombospondin type-1 (TSP1) repeat"/>
    <property type="match status" value="3"/>
</dbReference>
<dbReference type="PROSITE" id="PS50092">
    <property type="entry name" value="TSP1"/>
    <property type="match status" value="3"/>
</dbReference>
<dbReference type="InterPro" id="IPR010294">
    <property type="entry name" value="ADAMTS_spacer1"/>
</dbReference>
<dbReference type="InterPro" id="IPR036383">
    <property type="entry name" value="TSP1_rpt_sf"/>
</dbReference>
<dbReference type="Proteomes" id="UP000193380">
    <property type="component" value="Unassembled WGS sequence"/>
</dbReference>
<evidence type="ECO:0000256" key="5">
    <source>
        <dbReference type="SAM" id="MobiDB-lite"/>
    </source>
</evidence>
<dbReference type="InterPro" id="IPR010909">
    <property type="entry name" value="PLAC"/>
</dbReference>
<dbReference type="SUPFAM" id="SSF82895">
    <property type="entry name" value="TSP-1 type 1 repeat"/>
    <property type="match status" value="4"/>
</dbReference>
<dbReference type="Pfam" id="PF05986">
    <property type="entry name" value="ADAMTS_spacer1"/>
    <property type="match status" value="1"/>
</dbReference>
<dbReference type="SMART" id="SM00209">
    <property type="entry name" value="TSP1"/>
    <property type="match status" value="5"/>
</dbReference>
<accession>A0A060X2T7</accession>
<feature type="region of interest" description="Disordered" evidence="5">
    <location>
        <begin position="182"/>
        <end position="201"/>
    </location>
</feature>